<dbReference type="Proteomes" id="UP000887226">
    <property type="component" value="Unassembled WGS sequence"/>
</dbReference>
<dbReference type="InterPro" id="IPR011701">
    <property type="entry name" value="MFS"/>
</dbReference>
<comment type="similarity">
    <text evidence="2">Belongs to the major facilitator superfamily.</text>
</comment>
<sequence length="539" mass="60626">MFHDTEKVIPDEHVDSFIAPVQPKPNRVRRTSLGKKVARLDKEDAEWGYRGDARCNGMPAGDSSLSSVDSPPKTVIHWNQNDPENPYNWSFGRKIWIVFSGGVIVLNSTMGSSLPSNAIPDIMLYFNVTTSIQKSLPISMFLVGYVLGPLLWGPLSESFGRKLIMIWSFFFFTIFTIGCAVAPNWTSLIVFRLFVGIFAACPNSIIGAIYADVYDDPVLRGRAIAVFVGATAVGPLVSQLISGYTTIAAGWRWTFWLGSIFAGATWVPLAFFPETFGPKLLTVRAKKLRKTTGNENVFAPAEQEKKGWKQLVTVVLTRPLRMMFFKFIVTATCLYLSAAYGIFYMFFQAYPIIFQGVYHQNIGVSGLMFLPIAVGGLIATVTFLYYDHILHKSQARNKPWTRKEESRRSPLACFGGPLFVVALFWLGWSAREEVPFWVPMVAGLPFGIGFILLFMAMINYITDAYEIFAESALSAAACSRPFTLLASLSLALCFVPFVFIWKGEQIRARSKFCQFLKMKKQEELEERERQWREAVARGR</sequence>
<evidence type="ECO:0000256" key="2">
    <source>
        <dbReference type="ARBA" id="ARBA00008335"/>
    </source>
</evidence>
<dbReference type="EMBL" id="MU254074">
    <property type="protein sequence ID" value="KAG9242430.1"/>
    <property type="molecule type" value="Genomic_DNA"/>
</dbReference>
<dbReference type="SUPFAM" id="SSF103473">
    <property type="entry name" value="MFS general substrate transporter"/>
    <property type="match status" value="1"/>
</dbReference>
<evidence type="ECO:0000256" key="5">
    <source>
        <dbReference type="ARBA" id="ARBA00023136"/>
    </source>
</evidence>
<dbReference type="Gene3D" id="1.20.1250.20">
    <property type="entry name" value="MFS general substrate transporter like domains"/>
    <property type="match status" value="1"/>
</dbReference>
<feature type="transmembrane region" description="Helical" evidence="6">
    <location>
        <begin position="482"/>
        <end position="501"/>
    </location>
</feature>
<dbReference type="Pfam" id="PF07690">
    <property type="entry name" value="MFS_1"/>
    <property type="match status" value="1"/>
</dbReference>
<feature type="transmembrane region" description="Helical" evidence="6">
    <location>
        <begin position="411"/>
        <end position="430"/>
    </location>
</feature>
<feature type="transmembrane region" description="Helical" evidence="6">
    <location>
        <begin position="253"/>
        <end position="272"/>
    </location>
</feature>
<dbReference type="PANTHER" id="PTHR23502:SF74">
    <property type="entry name" value="MAJOR FACILITATOR SUPERFAMILY (MFS) PROFILE DOMAIN-CONTAINING PROTEIN"/>
    <property type="match status" value="1"/>
</dbReference>
<evidence type="ECO:0000256" key="6">
    <source>
        <dbReference type="SAM" id="Phobius"/>
    </source>
</evidence>
<keyword evidence="3 6" id="KW-0812">Transmembrane</keyword>
<accession>A0A9P8CDB9</accession>
<dbReference type="PROSITE" id="PS50850">
    <property type="entry name" value="MFS"/>
    <property type="match status" value="1"/>
</dbReference>
<evidence type="ECO:0000313" key="9">
    <source>
        <dbReference type="Proteomes" id="UP000887226"/>
    </source>
</evidence>
<evidence type="ECO:0000259" key="7">
    <source>
        <dbReference type="PROSITE" id="PS50850"/>
    </source>
</evidence>
<dbReference type="InterPro" id="IPR036259">
    <property type="entry name" value="MFS_trans_sf"/>
</dbReference>
<reference evidence="8" key="1">
    <citation type="journal article" date="2021" name="IMA Fungus">
        <title>Genomic characterization of three marine fungi, including Emericellopsis atlantica sp. nov. with signatures of a generalist lifestyle and marine biomass degradation.</title>
        <authorList>
            <person name="Hagestad O.C."/>
            <person name="Hou L."/>
            <person name="Andersen J.H."/>
            <person name="Hansen E.H."/>
            <person name="Altermark B."/>
            <person name="Li C."/>
            <person name="Kuhnert E."/>
            <person name="Cox R.J."/>
            <person name="Crous P.W."/>
            <person name="Spatafora J.W."/>
            <person name="Lail K."/>
            <person name="Amirebrahimi M."/>
            <person name="Lipzen A."/>
            <person name="Pangilinan J."/>
            <person name="Andreopoulos W."/>
            <person name="Hayes R.D."/>
            <person name="Ng V."/>
            <person name="Grigoriev I.V."/>
            <person name="Jackson S.A."/>
            <person name="Sutton T.D.S."/>
            <person name="Dobson A.D.W."/>
            <person name="Rama T."/>
        </authorList>
    </citation>
    <scope>NUCLEOTIDE SEQUENCE</scope>
    <source>
        <strain evidence="8">TRa3180A</strain>
    </source>
</reference>
<dbReference type="FunFam" id="1.20.1250.20:FF:000082">
    <property type="entry name" value="MFS multidrug transporter, putative"/>
    <property type="match status" value="1"/>
</dbReference>
<proteinExistence type="inferred from homology"/>
<evidence type="ECO:0000256" key="4">
    <source>
        <dbReference type="ARBA" id="ARBA00022989"/>
    </source>
</evidence>
<keyword evidence="9" id="KW-1185">Reference proteome</keyword>
<keyword evidence="4 6" id="KW-1133">Transmembrane helix</keyword>
<feature type="transmembrane region" description="Helical" evidence="6">
    <location>
        <begin position="367"/>
        <end position="390"/>
    </location>
</feature>
<name>A0A9P8CDB9_9HELO</name>
<feature type="transmembrane region" description="Helical" evidence="6">
    <location>
        <begin position="436"/>
        <end position="461"/>
    </location>
</feature>
<dbReference type="OrthoDB" id="5141738at2759"/>
<feature type="transmembrane region" description="Helical" evidence="6">
    <location>
        <begin position="223"/>
        <end position="241"/>
    </location>
</feature>
<feature type="transmembrane region" description="Helical" evidence="6">
    <location>
        <begin position="164"/>
        <end position="183"/>
    </location>
</feature>
<feature type="domain" description="Major facilitator superfamily (MFS) profile" evidence="7">
    <location>
        <begin position="95"/>
        <end position="539"/>
    </location>
</feature>
<dbReference type="GO" id="GO:0005886">
    <property type="term" value="C:plasma membrane"/>
    <property type="evidence" value="ECO:0007669"/>
    <property type="project" value="TreeGrafter"/>
</dbReference>
<comment type="subcellular location">
    <subcellularLocation>
        <location evidence="1">Membrane</location>
        <topology evidence="1">Multi-pass membrane protein</topology>
    </subcellularLocation>
</comment>
<evidence type="ECO:0000313" key="8">
    <source>
        <dbReference type="EMBL" id="KAG9242430.1"/>
    </source>
</evidence>
<dbReference type="InterPro" id="IPR020846">
    <property type="entry name" value="MFS_dom"/>
</dbReference>
<keyword evidence="5 6" id="KW-0472">Membrane</keyword>
<dbReference type="PANTHER" id="PTHR23502">
    <property type="entry name" value="MAJOR FACILITATOR SUPERFAMILY"/>
    <property type="match status" value="1"/>
</dbReference>
<comment type="caution">
    <text evidence="8">The sequence shown here is derived from an EMBL/GenBank/DDBJ whole genome shotgun (WGS) entry which is preliminary data.</text>
</comment>
<feature type="transmembrane region" description="Helical" evidence="6">
    <location>
        <begin position="95"/>
        <end position="115"/>
    </location>
</feature>
<feature type="transmembrane region" description="Helical" evidence="6">
    <location>
        <begin position="135"/>
        <end position="152"/>
    </location>
</feature>
<dbReference type="AlphaFoldDB" id="A0A9P8CDB9"/>
<organism evidence="8 9">
    <name type="scientific">Calycina marina</name>
    <dbReference type="NCBI Taxonomy" id="1763456"/>
    <lineage>
        <taxon>Eukaryota</taxon>
        <taxon>Fungi</taxon>
        <taxon>Dikarya</taxon>
        <taxon>Ascomycota</taxon>
        <taxon>Pezizomycotina</taxon>
        <taxon>Leotiomycetes</taxon>
        <taxon>Helotiales</taxon>
        <taxon>Pezizellaceae</taxon>
        <taxon>Calycina</taxon>
    </lineage>
</organism>
<evidence type="ECO:0000256" key="3">
    <source>
        <dbReference type="ARBA" id="ARBA00022692"/>
    </source>
</evidence>
<protein>
    <submittedName>
        <fullName evidence="8">Major facilitator superfamily domain-containing protein</fullName>
    </submittedName>
</protein>
<gene>
    <name evidence="8" type="ORF">BJ878DRAFT_535896</name>
</gene>
<dbReference type="GO" id="GO:0022857">
    <property type="term" value="F:transmembrane transporter activity"/>
    <property type="evidence" value="ECO:0007669"/>
    <property type="project" value="InterPro"/>
</dbReference>
<feature type="transmembrane region" description="Helical" evidence="6">
    <location>
        <begin position="327"/>
        <end position="347"/>
    </location>
</feature>
<evidence type="ECO:0000256" key="1">
    <source>
        <dbReference type="ARBA" id="ARBA00004141"/>
    </source>
</evidence>
<feature type="transmembrane region" description="Helical" evidence="6">
    <location>
        <begin position="189"/>
        <end position="211"/>
    </location>
</feature>